<dbReference type="GO" id="GO:0017004">
    <property type="term" value="P:cytochrome complex assembly"/>
    <property type="evidence" value="ECO:0007669"/>
    <property type="project" value="UniProtKB-KW"/>
</dbReference>
<sequence length="231" mass="23998">MSPADIRPTPLQAAQALLLRDLRLAWRRRSDALQPMLFALLVVTLFALAQGREPQALAGVAGAVLWLAVLLSGQLSIEGLFRADAEDGSLEQWLLAPVPLAWLCLVRVAGHWLVTCLPLLLLSPLLALMLHLPHDRIGLLLASLALGTPLLSLIGGVVAALTVRLGRAGILVALLSLPLYVPVLVFGAGVLVAAGNGSDTGGALLMLAAMLVGGLVLAPLATAAALRISLE</sequence>
<feature type="transmembrane region" description="Helical" evidence="13">
    <location>
        <begin position="204"/>
        <end position="226"/>
    </location>
</feature>
<protein>
    <recommendedName>
        <fullName evidence="4 12">Heme exporter protein B</fullName>
    </recommendedName>
</protein>
<keyword evidence="9 12" id="KW-0201">Cytochrome c-type biogenesis</keyword>
<evidence type="ECO:0000256" key="4">
    <source>
        <dbReference type="ARBA" id="ARBA00016452"/>
    </source>
</evidence>
<dbReference type="GO" id="GO:1903607">
    <property type="term" value="P:cytochrome c biosynthetic process"/>
    <property type="evidence" value="ECO:0007669"/>
    <property type="project" value="TreeGrafter"/>
</dbReference>
<dbReference type="GO" id="GO:0005886">
    <property type="term" value="C:plasma membrane"/>
    <property type="evidence" value="ECO:0007669"/>
    <property type="project" value="UniProtKB-SubCell"/>
</dbReference>
<gene>
    <name evidence="14" type="ORF">ABB30_05495</name>
</gene>
<evidence type="ECO:0000256" key="13">
    <source>
        <dbReference type="SAM" id="Phobius"/>
    </source>
</evidence>
<feature type="transmembrane region" description="Helical" evidence="13">
    <location>
        <begin position="170"/>
        <end position="192"/>
    </location>
</feature>
<organism evidence="14 15">
    <name type="scientific">Stenotrophomonas ginsengisoli</name>
    <dbReference type="NCBI Taxonomy" id="336566"/>
    <lineage>
        <taxon>Bacteria</taxon>
        <taxon>Pseudomonadati</taxon>
        <taxon>Pseudomonadota</taxon>
        <taxon>Gammaproteobacteria</taxon>
        <taxon>Lysobacterales</taxon>
        <taxon>Lysobacteraceae</taxon>
        <taxon>Stenotrophomonas</taxon>
    </lineage>
</organism>
<comment type="subcellular location">
    <subcellularLocation>
        <location evidence="2">Cell inner membrane</location>
        <topology evidence="2">Multi-pass membrane protein</topology>
    </subcellularLocation>
</comment>
<feature type="transmembrane region" description="Helical" evidence="13">
    <location>
        <begin position="112"/>
        <end position="131"/>
    </location>
</feature>
<accession>A0A0R0D8W9</accession>
<comment type="similarity">
    <text evidence="3 12">Belongs to the CcmB/CycW/HelB family.</text>
</comment>
<evidence type="ECO:0000256" key="7">
    <source>
        <dbReference type="ARBA" id="ARBA00022519"/>
    </source>
</evidence>
<keyword evidence="5 12" id="KW-0813">Transport</keyword>
<reference evidence="14 15" key="1">
    <citation type="submission" date="2015-05" db="EMBL/GenBank/DDBJ databases">
        <title>Genome sequencing and analysis of members of genus Stenotrophomonas.</title>
        <authorList>
            <person name="Patil P.P."/>
            <person name="Midha S."/>
            <person name="Patil P.B."/>
        </authorList>
    </citation>
    <scope>NUCLEOTIDE SEQUENCE [LARGE SCALE GENOMIC DNA]</scope>
    <source>
        <strain evidence="14 15">DSM 24757</strain>
    </source>
</reference>
<dbReference type="GO" id="GO:0015232">
    <property type="term" value="F:heme transmembrane transporter activity"/>
    <property type="evidence" value="ECO:0007669"/>
    <property type="project" value="InterPro"/>
</dbReference>
<dbReference type="InterPro" id="IPR026031">
    <property type="entry name" value="Cyt_c_CcmB_bac"/>
</dbReference>
<dbReference type="RefSeq" id="WP_057637299.1">
    <property type="nucleotide sequence ID" value="NZ_LDJM01000012.1"/>
</dbReference>
<feature type="transmembrane region" description="Helical" evidence="13">
    <location>
        <begin position="32"/>
        <end position="49"/>
    </location>
</feature>
<evidence type="ECO:0000313" key="15">
    <source>
        <dbReference type="Proteomes" id="UP000050956"/>
    </source>
</evidence>
<evidence type="ECO:0000256" key="9">
    <source>
        <dbReference type="ARBA" id="ARBA00022748"/>
    </source>
</evidence>
<dbReference type="PIRSF" id="PIRSF002764">
    <property type="entry name" value="CcmB"/>
    <property type="match status" value="1"/>
</dbReference>
<comment type="function">
    <text evidence="1 12">Required for the export of heme to the periplasm for the biogenesis of c-type cytochromes.</text>
</comment>
<feature type="transmembrane region" description="Helical" evidence="13">
    <location>
        <begin position="137"/>
        <end position="163"/>
    </location>
</feature>
<evidence type="ECO:0000256" key="3">
    <source>
        <dbReference type="ARBA" id="ARBA00010544"/>
    </source>
</evidence>
<dbReference type="PANTHER" id="PTHR30070">
    <property type="entry name" value="HEME EXPORTER PROTEIN B"/>
    <property type="match status" value="1"/>
</dbReference>
<keyword evidence="7 12" id="KW-0997">Cell inner membrane</keyword>
<evidence type="ECO:0000256" key="11">
    <source>
        <dbReference type="ARBA" id="ARBA00023136"/>
    </source>
</evidence>
<evidence type="ECO:0000256" key="6">
    <source>
        <dbReference type="ARBA" id="ARBA00022475"/>
    </source>
</evidence>
<evidence type="ECO:0000313" key="14">
    <source>
        <dbReference type="EMBL" id="KRG78165.1"/>
    </source>
</evidence>
<evidence type="ECO:0000256" key="8">
    <source>
        <dbReference type="ARBA" id="ARBA00022692"/>
    </source>
</evidence>
<keyword evidence="15" id="KW-1185">Reference proteome</keyword>
<comment type="caution">
    <text evidence="14">The sequence shown here is derived from an EMBL/GenBank/DDBJ whole genome shotgun (WGS) entry which is preliminary data.</text>
</comment>
<dbReference type="PRINTS" id="PR01414">
    <property type="entry name" value="CCMBBIOGNSIS"/>
</dbReference>
<proteinExistence type="inferred from homology"/>
<keyword evidence="6 12" id="KW-1003">Cell membrane</keyword>
<keyword evidence="11 12" id="KW-0472">Membrane</keyword>
<keyword evidence="10 13" id="KW-1133">Transmembrane helix</keyword>
<evidence type="ECO:0000256" key="1">
    <source>
        <dbReference type="ARBA" id="ARBA00002442"/>
    </source>
</evidence>
<name>A0A0R0D8W9_9GAMM</name>
<dbReference type="InterPro" id="IPR003544">
    <property type="entry name" value="Cyt_c_biogenesis_CcmB"/>
</dbReference>
<dbReference type="PATRIC" id="fig|336566.3.peg.439"/>
<dbReference type="NCBIfam" id="TIGR01190">
    <property type="entry name" value="ccmB"/>
    <property type="match status" value="1"/>
</dbReference>
<dbReference type="EMBL" id="LDJM01000012">
    <property type="protein sequence ID" value="KRG78165.1"/>
    <property type="molecule type" value="Genomic_DNA"/>
</dbReference>
<dbReference type="PANTHER" id="PTHR30070:SF1">
    <property type="entry name" value="CYTOCHROME C BIOGENESIS B-RELATED"/>
    <property type="match status" value="1"/>
</dbReference>
<dbReference type="STRING" id="336566.ABB30_05495"/>
<dbReference type="Proteomes" id="UP000050956">
    <property type="component" value="Unassembled WGS sequence"/>
</dbReference>
<evidence type="ECO:0000256" key="12">
    <source>
        <dbReference type="PIRNR" id="PIRNR002764"/>
    </source>
</evidence>
<dbReference type="AlphaFoldDB" id="A0A0R0D8W9"/>
<dbReference type="OrthoDB" id="9799895at2"/>
<feature type="transmembrane region" description="Helical" evidence="13">
    <location>
        <begin position="56"/>
        <end position="77"/>
    </location>
</feature>
<keyword evidence="8 13" id="KW-0812">Transmembrane</keyword>
<evidence type="ECO:0000256" key="2">
    <source>
        <dbReference type="ARBA" id="ARBA00004429"/>
    </source>
</evidence>
<evidence type="ECO:0000256" key="5">
    <source>
        <dbReference type="ARBA" id="ARBA00022448"/>
    </source>
</evidence>
<dbReference type="Pfam" id="PF03379">
    <property type="entry name" value="CcmB"/>
    <property type="match status" value="1"/>
</dbReference>
<evidence type="ECO:0000256" key="10">
    <source>
        <dbReference type="ARBA" id="ARBA00022989"/>
    </source>
</evidence>